<proteinExistence type="predicted"/>
<dbReference type="EMBL" id="CM017321">
    <property type="protein sequence ID" value="KAE7997424.1"/>
    <property type="molecule type" value="Genomic_DNA"/>
</dbReference>
<accession>A0A5N6QGC0</accession>
<keyword evidence="2" id="KW-1185">Reference proteome</keyword>
<evidence type="ECO:0000313" key="1">
    <source>
        <dbReference type="EMBL" id="KAE7997424.1"/>
    </source>
</evidence>
<name>A0A5N6QGC0_9ROSI</name>
<dbReference type="OrthoDB" id="1153198at2759"/>
<dbReference type="Proteomes" id="UP000327013">
    <property type="component" value="Chromosome 1"/>
</dbReference>
<organism evidence="1 2">
    <name type="scientific">Carpinus fangiana</name>
    <dbReference type="NCBI Taxonomy" id="176857"/>
    <lineage>
        <taxon>Eukaryota</taxon>
        <taxon>Viridiplantae</taxon>
        <taxon>Streptophyta</taxon>
        <taxon>Embryophyta</taxon>
        <taxon>Tracheophyta</taxon>
        <taxon>Spermatophyta</taxon>
        <taxon>Magnoliopsida</taxon>
        <taxon>eudicotyledons</taxon>
        <taxon>Gunneridae</taxon>
        <taxon>Pentapetalae</taxon>
        <taxon>rosids</taxon>
        <taxon>fabids</taxon>
        <taxon>Fagales</taxon>
        <taxon>Betulaceae</taxon>
        <taxon>Carpinus</taxon>
    </lineage>
</organism>
<dbReference type="InterPro" id="IPR044585">
    <property type="entry name" value="FLZ10/11"/>
</dbReference>
<evidence type="ECO:0008006" key="3">
    <source>
        <dbReference type="Google" id="ProtNLM"/>
    </source>
</evidence>
<dbReference type="AlphaFoldDB" id="A0A5N6QGC0"/>
<sequence>MADSAPESLQSDILGLRHISSSLFSIPGFIVGLGTKCLSESDSVRSPTSPLDLKVLSNLSNPFGLRSPRTQSQSGHQKKWDCNKVGFGIVDSLVNETKPSVGVLDSPRRSNVIFGAHLKTSTHNTSKHYLESLNSSVKSNSLPKNYIFSSLPKTRTLYPQLGGKKVDFGNEENKTTTMSSGPVVTHGSEVVNSLGNKPSSLPISIGSNHGLPGEKAFCSLECRAEEILCEESEETYNNYAESSPESSYDEDLFLMGMPFAT</sequence>
<gene>
    <name evidence="1" type="ORF">FH972_002062</name>
</gene>
<protein>
    <recommendedName>
        <fullName evidence="3">FLZ-type domain-containing protein</fullName>
    </recommendedName>
</protein>
<reference evidence="1 2" key="1">
    <citation type="submission" date="2019-06" db="EMBL/GenBank/DDBJ databases">
        <title>A chromosomal-level reference genome of Carpinus fangiana (Coryloideae, Betulaceae).</title>
        <authorList>
            <person name="Yang X."/>
            <person name="Wang Z."/>
            <person name="Zhang L."/>
            <person name="Hao G."/>
            <person name="Liu J."/>
            <person name="Yang Y."/>
        </authorList>
    </citation>
    <scope>NUCLEOTIDE SEQUENCE [LARGE SCALE GENOMIC DNA]</scope>
    <source>
        <strain evidence="1">Cfa_2016G</strain>
        <tissue evidence="1">Leaf</tissue>
    </source>
</reference>
<dbReference type="PANTHER" id="PTHR46868">
    <property type="entry name" value="FCS-LIKE ZINC FINGER 11"/>
    <property type="match status" value="1"/>
</dbReference>
<evidence type="ECO:0000313" key="2">
    <source>
        <dbReference type="Proteomes" id="UP000327013"/>
    </source>
</evidence>
<dbReference type="PANTHER" id="PTHR46868:SF4">
    <property type="entry name" value="FLZ-TYPE DOMAIN-CONTAINING PROTEIN"/>
    <property type="match status" value="1"/>
</dbReference>